<comment type="caution">
    <text evidence="2">The sequence shown here is derived from an EMBL/GenBank/DDBJ whole genome shotgun (WGS) entry which is preliminary data.</text>
</comment>
<protein>
    <recommendedName>
        <fullName evidence="3">Reverse transcriptase domain-containing protein</fullName>
    </recommendedName>
</protein>
<feature type="region of interest" description="Disordered" evidence="1">
    <location>
        <begin position="38"/>
        <end position="110"/>
    </location>
</feature>
<reference evidence="2" key="1">
    <citation type="submission" date="2020-06" db="EMBL/GenBank/DDBJ databases">
        <authorList>
            <person name="Li T."/>
            <person name="Hu X."/>
            <person name="Zhang T."/>
            <person name="Song X."/>
            <person name="Zhang H."/>
            <person name="Dai N."/>
            <person name="Sheng W."/>
            <person name="Hou X."/>
            <person name="Wei L."/>
        </authorList>
    </citation>
    <scope>NUCLEOTIDE SEQUENCE</scope>
    <source>
        <strain evidence="2">KEN1</strain>
        <tissue evidence="2">Leaf</tissue>
    </source>
</reference>
<evidence type="ECO:0000313" key="2">
    <source>
        <dbReference type="EMBL" id="KAL0453523.1"/>
    </source>
</evidence>
<proteinExistence type="predicted"/>
<gene>
    <name evidence="2" type="ORF">Slati_1330400</name>
</gene>
<dbReference type="EMBL" id="JACGWN010000004">
    <property type="protein sequence ID" value="KAL0453523.1"/>
    <property type="molecule type" value="Genomic_DNA"/>
</dbReference>
<feature type="compositionally biased region" description="Basic and acidic residues" evidence="1">
    <location>
        <begin position="38"/>
        <end position="61"/>
    </location>
</feature>
<accession>A0AAW2XHQ2</accession>
<feature type="compositionally biased region" description="Gly residues" evidence="1">
    <location>
        <begin position="79"/>
        <end position="88"/>
    </location>
</feature>
<sequence length="110" mass="12454">MKSDRYCHFHKGHTTEECLHLKDEIEKLIRKGYLKEYVDRNNRAREGNSRPPREGCEREARQNQPNQDNPPTAGVIGVISGGPAGGDLLGQEKRHSDPLTTLHMNHSAQK</sequence>
<evidence type="ECO:0000256" key="1">
    <source>
        <dbReference type="SAM" id="MobiDB-lite"/>
    </source>
</evidence>
<dbReference type="AlphaFoldDB" id="A0AAW2XHQ2"/>
<name>A0AAW2XHQ2_9LAMI</name>
<evidence type="ECO:0008006" key="3">
    <source>
        <dbReference type="Google" id="ProtNLM"/>
    </source>
</evidence>
<feature type="compositionally biased region" description="Polar residues" evidence="1">
    <location>
        <begin position="98"/>
        <end position="110"/>
    </location>
</feature>
<organism evidence="2">
    <name type="scientific">Sesamum latifolium</name>
    <dbReference type="NCBI Taxonomy" id="2727402"/>
    <lineage>
        <taxon>Eukaryota</taxon>
        <taxon>Viridiplantae</taxon>
        <taxon>Streptophyta</taxon>
        <taxon>Embryophyta</taxon>
        <taxon>Tracheophyta</taxon>
        <taxon>Spermatophyta</taxon>
        <taxon>Magnoliopsida</taxon>
        <taxon>eudicotyledons</taxon>
        <taxon>Gunneridae</taxon>
        <taxon>Pentapetalae</taxon>
        <taxon>asterids</taxon>
        <taxon>lamiids</taxon>
        <taxon>Lamiales</taxon>
        <taxon>Pedaliaceae</taxon>
        <taxon>Sesamum</taxon>
    </lineage>
</organism>
<reference evidence="2" key="2">
    <citation type="journal article" date="2024" name="Plant">
        <title>Genomic evolution and insights into agronomic trait innovations of Sesamum species.</title>
        <authorList>
            <person name="Miao H."/>
            <person name="Wang L."/>
            <person name="Qu L."/>
            <person name="Liu H."/>
            <person name="Sun Y."/>
            <person name="Le M."/>
            <person name="Wang Q."/>
            <person name="Wei S."/>
            <person name="Zheng Y."/>
            <person name="Lin W."/>
            <person name="Duan Y."/>
            <person name="Cao H."/>
            <person name="Xiong S."/>
            <person name="Wang X."/>
            <person name="Wei L."/>
            <person name="Li C."/>
            <person name="Ma Q."/>
            <person name="Ju M."/>
            <person name="Zhao R."/>
            <person name="Li G."/>
            <person name="Mu C."/>
            <person name="Tian Q."/>
            <person name="Mei H."/>
            <person name="Zhang T."/>
            <person name="Gao T."/>
            <person name="Zhang H."/>
        </authorList>
    </citation>
    <scope>NUCLEOTIDE SEQUENCE</scope>
    <source>
        <strain evidence="2">KEN1</strain>
    </source>
</reference>